<proteinExistence type="predicted"/>
<dbReference type="KEGG" id="smia:P344_03310"/>
<dbReference type="PATRIC" id="fig|838561.3.peg.644"/>
<organism evidence="1 2">
    <name type="scientific">Spiroplasma mirum ATCC 29335</name>
    <dbReference type="NCBI Taxonomy" id="838561"/>
    <lineage>
        <taxon>Bacteria</taxon>
        <taxon>Bacillati</taxon>
        <taxon>Mycoplasmatota</taxon>
        <taxon>Mollicutes</taxon>
        <taxon>Entomoplasmatales</taxon>
        <taxon>Spiroplasmataceae</taxon>
        <taxon>Spiroplasma</taxon>
    </lineage>
</organism>
<dbReference type="EMBL" id="CP006720">
    <property type="protein sequence ID" value="AHI58005.1"/>
    <property type="molecule type" value="Genomic_DNA"/>
</dbReference>
<evidence type="ECO:0000313" key="2">
    <source>
        <dbReference type="Proteomes" id="UP000019260"/>
    </source>
</evidence>
<gene>
    <name evidence="1" type="ORF">P344_03310</name>
</gene>
<dbReference type="Proteomes" id="UP000019260">
    <property type="component" value="Chromosome"/>
</dbReference>
<protein>
    <submittedName>
        <fullName evidence="1">Uncharacterized protein</fullName>
    </submittedName>
</protein>
<sequence>MKTLLLISATGTAKKFYYRIVPENSLKLRGTELLSNLINPAVNDYLIRDENLQGAINANNFKELISDASKQWINSFMTVLWLTNIFFDMWQTYHCYEEPDQSICEILIGSYSVWFTAASACDVISCSLEWWRIKESKILNNTWAKWLITPVKCLANWGGSGFGSWAWGKVTYKFWMKPEKDLNNLMELLFSSIPAASGAYLAVANEIIWPTIKFPINVYFIM</sequence>
<reference evidence="1 2" key="1">
    <citation type="submission" date="2013-09" db="EMBL/GenBank/DDBJ databases">
        <title>Complete genome sequence of Spiroplasma mirum suckling mouse cataract agent.</title>
        <authorList>
            <person name="Landry C.A."/>
            <person name="Bastian F.O."/>
            <person name="Thune R.L."/>
        </authorList>
    </citation>
    <scope>NUCLEOTIDE SEQUENCE [LARGE SCALE GENOMIC DNA]</scope>
    <source>
        <strain evidence="1 2">SMCA</strain>
    </source>
</reference>
<dbReference type="AlphaFoldDB" id="W0GQS5"/>
<keyword evidence="2" id="KW-1185">Reference proteome</keyword>
<dbReference type="RefSeq" id="WP_025317345.1">
    <property type="nucleotide sequence ID" value="NZ_CP002082.1"/>
</dbReference>
<dbReference type="OrthoDB" id="9932632at2"/>
<name>W0GQS5_9MOLU</name>
<evidence type="ECO:0000313" key="1">
    <source>
        <dbReference type="EMBL" id="AHI58005.1"/>
    </source>
</evidence>
<dbReference type="HOGENOM" id="CLU_1244683_0_0_14"/>
<dbReference type="KEGG" id="smir:SMM_0559"/>
<accession>W0GQS5</accession>